<feature type="compositionally biased region" description="Polar residues" evidence="1">
    <location>
        <begin position="104"/>
        <end position="121"/>
    </location>
</feature>
<accession>A0A422MUV2</accession>
<evidence type="ECO:0000313" key="3">
    <source>
        <dbReference type="Proteomes" id="UP000284403"/>
    </source>
</evidence>
<organism evidence="2 3">
    <name type="scientific">Trypanosoma conorhini</name>
    <dbReference type="NCBI Taxonomy" id="83891"/>
    <lineage>
        <taxon>Eukaryota</taxon>
        <taxon>Discoba</taxon>
        <taxon>Euglenozoa</taxon>
        <taxon>Kinetoplastea</taxon>
        <taxon>Metakinetoplastina</taxon>
        <taxon>Trypanosomatida</taxon>
        <taxon>Trypanosomatidae</taxon>
        <taxon>Trypanosoma</taxon>
    </lineage>
</organism>
<comment type="caution">
    <text evidence="2">The sequence shown here is derived from an EMBL/GenBank/DDBJ whole genome shotgun (WGS) entry which is preliminary data.</text>
</comment>
<sequence>MIRVVIDSLPAAIHVLFHLRHEAPHRRLGAVAAATQGGQALERHAHLLQRVPHLLHHQHGALHCLLKPLQRLTKESHVPALCGITQILLHLRRRPTATGRERPTASTRLPGTHAQQQQKIK</sequence>
<name>A0A422MUV2_9TRYP</name>
<dbReference type="Proteomes" id="UP000284403">
    <property type="component" value="Unassembled WGS sequence"/>
</dbReference>
<reference evidence="2 3" key="1">
    <citation type="journal article" date="2018" name="BMC Genomics">
        <title>Genomic comparison of Trypanosoma conorhini and Trypanosoma rangeli to Trypanosoma cruzi strains of high and low virulence.</title>
        <authorList>
            <person name="Bradwell K.R."/>
            <person name="Koparde V.N."/>
            <person name="Matveyev A.V."/>
            <person name="Serrano M.G."/>
            <person name="Alves J.M."/>
            <person name="Parikh H."/>
            <person name="Huang B."/>
            <person name="Lee V."/>
            <person name="Espinosa-Alvarez O."/>
            <person name="Ortiz P.A."/>
            <person name="Costa-Martins A.G."/>
            <person name="Teixeira M.M."/>
            <person name="Buck G.A."/>
        </authorList>
    </citation>
    <scope>NUCLEOTIDE SEQUENCE [LARGE SCALE GENOMIC DNA]</scope>
    <source>
        <strain evidence="2 3">025E</strain>
    </source>
</reference>
<gene>
    <name evidence="2" type="ORF">Tco025E_09586</name>
</gene>
<keyword evidence="3" id="KW-1185">Reference proteome</keyword>
<evidence type="ECO:0000313" key="2">
    <source>
        <dbReference type="EMBL" id="RNE97012.1"/>
    </source>
</evidence>
<dbReference type="RefSeq" id="XP_029223497.1">
    <property type="nucleotide sequence ID" value="XM_029376398.1"/>
</dbReference>
<dbReference type="AlphaFoldDB" id="A0A422MUV2"/>
<dbReference type="EMBL" id="MKKU01001187">
    <property type="protein sequence ID" value="RNE97012.1"/>
    <property type="molecule type" value="Genomic_DNA"/>
</dbReference>
<proteinExistence type="predicted"/>
<evidence type="ECO:0000256" key="1">
    <source>
        <dbReference type="SAM" id="MobiDB-lite"/>
    </source>
</evidence>
<dbReference type="GeneID" id="40323197"/>
<feature type="region of interest" description="Disordered" evidence="1">
    <location>
        <begin position="93"/>
        <end position="121"/>
    </location>
</feature>
<protein>
    <submittedName>
        <fullName evidence="2">Uncharacterized protein</fullName>
    </submittedName>
</protein>